<dbReference type="InterPro" id="IPR002300">
    <property type="entry name" value="aa-tRNA-synth_Ia"/>
</dbReference>
<keyword evidence="5" id="KW-0547">Nucleotide-binding</keyword>
<dbReference type="InterPro" id="IPR013155">
    <property type="entry name" value="M/V/L/I-tRNA-synth_anticd-bd"/>
</dbReference>
<evidence type="ECO:0000256" key="4">
    <source>
        <dbReference type="ARBA" id="ARBA00022598"/>
    </source>
</evidence>
<dbReference type="SUPFAM" id="SSF50677">
    <property type="entry name" value="ValRS/IleRS/LeuRS editing domain"/>
    <property type="match status" value="1"/>
</dbReference>
<dbReference type="EMBL" id="CP006867">
    <property type="protein sequence ID" value="ALU11535.1"/>
    <property type="molecule type" value="Genomic_DNA"/>
</dbReference>
<keyword evidence="4" id="KW-0436">Ligase</keyword>
<dbReference type="GO" id="GO:0005506">
    <property type="term" value="F:iron ion binding"/>
    <property type="evidence" value="ECO:0007669"/>
    <property type="project" value="InterPro"/>
</dbReference>
<dbReference type="GO" id="GO:0005524">
    <property type="term" value="F:ATP binding"/>
    <property type="evidence" value="ECO:0007669"/>
    <property type="project" value="UniProtKB-KW"/>
</dbReference>
<evidence type="ECO:0000256" key="11">
    <source>
        <dbReference type="ARBA" id="ARBA00055630"/>
    </source>
</evidence>
<dbReference type="SUPFAM" id="SSF47323">
    <property type="entry name" value="Anticodon-binding domain of a subclass of class I aminoacyl-tRNA synthetases"/>
    <property type="match status" value="1"/>
</dbReference>
<evidence type="ECO:0000256" key="9">
    <source>
        <dbReference type="ARBA" id="ARBA00024407"/>
    </source>
</evidence>
<keyword evidence="6" id="KW-0067">ATP-binding</keyword>
<protein>
    <recommendedName>
        <fullName evidence="9 13">Valine--tRNA ligase</fullName>
        <ecNumber evidence="2 13">6.1.1.9</ecNumber>
    </recommendedName>
</protein>
<sequence length="789" mass="93416">MEFKPKIELKRWDFKIENEVRQWWEKEDWWKFDVNSPKPKFVIDTPPPYPAPVWHIGAAVSYSLHDMIARAMRMLGYEVLYPIGFDRNGLPIELYVEKYLGLTPWNTDREKFLEACRKALDEFVVNMKNVLKRLLIAADIDNAYMTDSPDYRALTQATFIRLWNEGLIYEAERPNNWCPKCKTTIADAEVEYKEREGILAYVNFRVKETNEFITIATTRPELLCACQAVIVHPDDERYKRFHGKIAVVPIYNREIPIIPHKMADPNFGTGAMMVCSFGDWRDVQLFRELNLKPIKAIDIDGRMTECAGPIKGLKVKEAKKKIVEILKEEGYLVKVEKIVHKVPVHERCETEIEIIPMKEYYLKQLPYKDVLKKYAYEMKWQPERYRANLIQWIDSVTTDWPISRRRFYATEIPVWTCKKCGYKYVPPPGKYYRPWKENPPIDRCPKCGSSEWEGEKRVFDTWMDSSISILYITKYLRDEEFWRKTFLEGTKLRPQGYDIIRTWLYYTLLRVHQLTGKRAFEWVFINGMGLDEKGRKMSKRYGNVIKPEEILDKYGADATRFWIALEVKPGENYRVIESKILGAYKFLTKLLNVARYISSFPIVDNAQLRATDKWILAELNQSLEKINRAYEELDFHAVAEEIYHFVWDKLASHYIELSKKRARLLDERFTEEDAMGAWYALHQSLKHVLLVLAPIAPAITDYVWRQLYSKESVHAQEMPKPRKEWNFERELEIGRRVMELNSQVWKLKKEVLKRKLKDPISLRELEEHGIDVSGLEGFEEDFRALHNIL</sequence>
<dbReference type="Gene3D" id="3.40.50.620">
    <property type="entry name" value="HUPs"/>
    <property type="match status" value="2"/>
</dbReference>
<accession>A0A0U3FMB5</accession>
<evidence type="ECO:0000256" key="13">
    <source>
        <dbReference type="NCBIfam" id="TIGR00422"/>
    </source>
</evidence>
<comment type="catalytic activity">
    <reaction evidence="10">
        <text>tRNA(Val) + L-valine + ATP = L-valyl-tRNA(Val) + AMP + diphosphate</text>
        <dbReference type="Rhea" id="RHEA:10704"/>
        <dbReference type="Rhea" id="RHEA-COMP:9672"/>
        <dbReference type="Rhea" id="RHEA-COMP:9708"/>
        <dbReference type="ChEBI" id="CHEBI:30616"/>
        <dbReference type="ChEBI" id="CHEBI:33019"/>
        <dbReference type="ChEBI" id="CHEBI:57762"/>
        <dbReference type="ChEBI" id="CHEBI:78442"/>
        <dbReference type="ChEBI" id="CHEBI:78537"/>
        <dbReference type="ChEBI" id="CHEBI:456215"/>
        <dbReference type="EC" id="6.1.1.9"/>
    </reaction>
</comment>
<dbReference type="PATRIC" id="fig|940295.4.peg.431"/>
<keyword evidence="16" id="KW-1185">Reference proteome</keyword>
<dbReference type="NCBIfam" id="TIGR00422">
    <property type="entry name" value="valS"/>
    <property type="match status" value="1"/>
</dbReference>
<dbReference type="PRINTS" id="PR00986">
    <property type="entry name" value="TRNASYNTHVAL"/>
</dbReference>
<dbReference type="STRING" id="940295.EYM_02205"/>
<evidence type="ECO:0000256" key="10">
    <source>
        <dbReference type="ARBA" id="ARBA00047552"/>
    </source>
</evidence>
<dbReference type="EC" id="6.1.1.9" evidence="2 13"/>
<dbReference type="PANTHER" id="PTHR11946:SF93">
    <property type="entry name" value="VALINE--TRNA LIGASE, CHLOROPLASTIC_MITOCHONDRIAL 2"/>
    <property type="match status" value="1"/>
</dbReference>
<evidence type="ECO:0000256" key="2">
    <source>
        <dbReference type="ARBA" id="ARBA00013169"/>
    </source>
</evidence>
<evidence type="ECO:0000259" key="14">
    <source>
        <dbReference type="PROSITE" id="PS50903"/>
    </source>
</evidence>
<comment type="subcellular location">
    <subcellularLocation>
        <location evidence="1">Cytoplasm</location>
    </subcellularLocation>
</comment>
<keyword evidence="8 15" id="KW-0030">Aminoacyl-tRNA synthetase</keyword>
<dbReference type="InterPro" id="IPR009080">
    <property type="entry name" value="tRNAsynth_Ia_anticodon-bd"/>
</dbReference>
<dbReference type="PANTHER" id="PTHR11946">
    <property type="entry name" value="VALYL-TRNA SYNTHETASES"/>
    <property type="match status" value="1"/>
</dbReference>
<dbReference type="SUPFAM" id="SSF52374">
    <property type="entry name" value="Nucleotidylyl transferase"/>
    <property type="match status" value="1"/>
</dbReference>
<dbReference type="AlphaFoldDB" id="A0A0U3FMB5"/>
<dbReference type="GO" id="GO:0006438">
    <property type="term" value="P:valyl-tRNA aminoacylation"/>
    <property type="evidence" value="ECO:0007669"/>
    <property type="project" value="UniProtKB-UniRule"/>
</dbReference>
<gene>
    <name evidence="15" type="ORF">EYM_02205</name>
</gene>
<organism evidence="15 16">
    <name type="scientific">Ignicoccus islandicus DSM 13165</name>
    <dbReference type="NCBI Taxonomy" id="940295"/>
    <lineage>
        <taxon>Archaea</taxon>
        <taxon>Thermoproteota</taxon>
        <taxon>Thermoprotei</taxon>
        <taxon>Desulfurococcales</taxon>
        <taxon>Desulfurococcaceae</taxon>
        <taxon>Ignicoccus</taxon>
    </lineage>
</organism>
<feature type="domain" description="Rubredoxin-like" evidence="14">
    <location>
        <begin position="412"/>
        <end position="462"/>
    </location>
</feature>
<dbReference type="Pfam" id="PF00133">
    <property type="entry name" value="tRNA-synt_1"/>
    <property type="match status" value="1"/>
</dbReference>
<dbReference type="CDD" id="cd07962">
    <property type="entry name" value="Anticodon_Ia_Val"/>
    <property type="match status" value="1"/>
</dbReference>
<evidence type="ECO:0000256" key="12">
    <source>
        <dbReference type="ARBA" id="ARBA00061452"/>
    </source>
</evidence>
<dbReference type="PROSITE" id="PS50903">
    <property type="entry name" value="RUBREDOXIN_LIKE"/>
    <property type="match status" value="1"/>
</dbReference>
<dbReference type="Pfam" id="PF08264">
    <property type="entry name" value="Anticodon_1"/>
    <property type="match status" value="1"/>
</dbReference>
<name>A0A0U3FMB5_9CREN</name>
<dbReference type="FunFam" id="3.40.50.620:FF:000192">
    <property type="entry name" value="Valine--tRNA ligase"/>
    <property type="match status" value="1"/>
</dbReference>
<dbReference type="GO" id="GO:0004832">
    <property type="term" value="F:valine-tRNA ligase activity"/>
    <property type="evidence" value="ECO:0007669"/>
    <property type="project" value="UniProtKB-UniRule"/>
</dbReference>
<evidence type="ECO:0000256" key="8">
    <source>
        <dbReference type="ARBA" id="ARBA00023146"/>
    </source>
</evidence>
<evidence type="ECO:0000256" key="5">
    <source>
        <dbReference type="ARBA" id="ARBA00022741"/>
    </source>
</evidence>
<evidence type="ECO:0000313" key="16">
    <source>
        <dbReference type="Proteomes" id="UP000060778"/>
    </source>
</evidence>
<dbReference type="KEGG" id="iis:EYM_02205"/>
<dbReference type="GO" id="GO:0002161">
    <property type="term" value="F:aminoacyl-tRNA deacylase activity"/>
    <property type="evidence" value="ECO:0007669"/>
    <property type="project" value="InterPro"/>
</dbReference>
<proteinExistence type="inferred from homology"/>
<dbReference type="OrthoDB" id="23906at2157"/>
<comment type="function">
    <text evidence="11">Catalyzes the attachment of valine to tRNA(Val). As ValRS can inadvertently accommodate and process structurally similar amino acids such as threonine, to avoid such errors, it has a 'posttransfer' editing activity that hydrolyzes mischarged Thr-tRNA(Val) in a tRNA-dependent manner.</text>
</comment>
<dbReference type="Proteomes" id="UP000060778">
    <property type="component" value="Chromosome"/>
</dbReference>
<keyword evidence="3" id="KW-0963">Cytoplasm</keyword>
<dbReference type="GeneID" id="30679844"/>
<dbReference type="InterPro" id="IPR009008">
    <property type="entry name" value="Val/Leu/Ile-tRNA-synth_edit"/>
</dbReference>
<dbReference type="Gene3D" id="1.10.730.10">
    <property type="entry name" value="Isoleucyl-tRNA Synthetase, Domain 1"/>
    <property type="match status" value="1"/>
</dbReference>
<comment type="similarity">
    <text evidence="12">Belongs to the class-I aminoacyl-tRNA synthetase family. ValS type 2 subfamily.</text>
</comment>
<dbReference type="InterPro" id="IPR002303">
    <property type="entry name" value="Valyl-tRNA_ligase"/>
</dbReference>
<evidence type="ECO:0000256" key="1">
    <source>
        <dbReference type="ARBA" id="ARBA00004496"/>
    </source>
</evidence>
<keyword evidence="7" id="KW-0648">Protein biosynthesis</keyword>
<evidence type="ECO:0000256" key="3">
    <source>
        <dbReference type="ARBA" id="ARBA00022490"/>
    </source>
</evidence>
<dbReference type="InterPro" id="IPR014729">
    <property type="entry name" value="Rossmann-like_a/b/a_fold"/>
</dbReference>
<dbReference type="NCBIfam" id="NF009687">
    <property type="entry name" value="PRK13208.1"/>
    <property type="match status" value="1"/>
</dbReference>
<evidence type="ECO:0000256" key="6">
    <source>
        <dbReference type="ARBA" id="ARBA00022840"/>
    </source>
</evidence>
<evidence type="ECO:0000313" key="15">
    <source>
        <dbReference type="EMBL" id="ALU11535.1"/>
    </source>
</evidence>
<dbReference type="InterPro" id="IPR024934">
    <property type="entry name" value="Rubredoxin-like_dom"/>
</dbReference>
<evidence type="ECO:0000256" key="7">
    <source>
        <dbReference type="ARBA" id="ARBA00022917"/>
    </source>
</evidence>
<reference evidence="15 16" key="1">
    <citation type="submission" date="2013-11" db="EMBL/GenBank/DDBJ databases">
        <title>Comparative genomics of Ignicoccus.</title>
        <authorList>
            <person name="Podar M."/>
        </authorList>
    </citation>
    <scope>NUCLEOTIDE SEQUENCE [LARGE SCALE GENOMIC DNA]</scope>
    <source>
        <strain evidence="15 16">DSM 13165</strain>
    </source>
</reference>
<dbReference type="RefSeq" id="WP_075049466.1">
    <property type="nucleotide sequence ID" value="NZ_CP006867.1"/>
</dbReference>
<dbReference type="GO" id="GO:0005829">
    <property type="term" value="C:cytosol"/>
    <property type="evidence" value="ECO:0007669"/>
    <property type="project" value="TreeGrafter"/>
</dbReference>
<dbReference type="InterPro" id="IPR033705">
    <property type="entry name" value="Anticodon_Ia_Val"/>
</dbReference>